<keyword evidence="1" id="KW-0732">Signal</keyword>
<accession>A0A1Q2HXI1</accession>
<evidence type="ECO:0000313" key="3">
    <source>
        <dbReference type="Proteomes" id="UP000217209"/>
    </source>
</evidence>
<dbReference type="RefSeq" id="WP_095660163.1">
    <property type="nucleotide sequence ID" value="NZ_CALTZW010000001.1"/>
</dbReference>
<gene>
    <name evidence="2" type="ORF">CGLAU_07625</name>
</gene>
<reference evidence="2 3" key="1">
    <citation type="submission" date="2016-12" db="EMBL/GenBank/DDBJ databases">
        <authorList>
            <person name="Song W.-J."/>
            <person name="Kurnit D.M."/>
        </authorList>
    </citation>
    <scope>NUCLEOTIDE SEQUENCE [LARGE SCALE GENOMIC DNA]</scope>
    <source>
        <strain evidence="2 3">DSM 30827</strain>
    </source>
</reference>
<dbReference type="InterPro" id="IPR036188">
    <property type="entry name" value="FAD/NAD-bd_sf"/>
</dbReference>
<evidence type="ECO:0000313" key="2">
    <source>
        <dbReference type="EMBL" id="AQQ15480.1"/>
    </source>
</evidence>
<evidence type="ECO:0000256" key="1">
    <source>
        <dbReference type="SAM" id="SignalP"/>
    </source>
</evidence>
<dbReference type="OrthoDB" id="4421163at2"/>
<sequence length="262" mass="28680" precursor="true">MFKPYRRPTVAVIGAGVAGSSAAAECAFSGFDTVLFEKRDDIGGHFLDPDAAKVSRRFHHRTPYLKKTRTDGTPRSVVKHLKAAVEASGATFRGSTQVTGAHFDEPEGKWVVTFTTPDGTEQTDSFDILVRATGEPSPWIEIPGRKNQDVDDLYLHQGVEVVGPPNLLFVDGPHASDARLEGKSMAVAEARADYCRRYARQLEIRGPGAITVKQDRWLVQPGMLSGLKGVLHEFDPYPHAFSQASNYVSEDRRAARKAAASE</sequence>
<dbReference type="Gene3D" id="3.50.50.60">
    <property type="entry name" value="FAD/NAD(P)-binding domain"/>
    <property type="match status" value="1"/>
</dbReference>
<proteinExistence type="predicted"/>
<dbReference type="Proteomes" id="UP000217209">
    <property type="component" value="Chromosome"/>
</dbReference>
<protein>
    <submittedName>
        <fullName evidence="2">Dihydropyrimidine dehydrogenase subunit A</fullName>
    </submittedName>
</protein>
<dbReference type="Pfam" id="PF13450">
    <property type="entry name" value="NAD_binding_8"/>
    <property type="match status" value="1"/>
</dbReference>
<dbReference type="KEGG" id="cgv:CGLAU_07625"/>
<dbReference type="EMBL" id="CP019688">
    <property type="protein sequence ID" value="AQQ15480.1"/>
    <property type="molecule type" value="Genomic_DNA"/>
</dbReference>
<organism evidence="2 3">
    <name type="scientific">Corynebacterium glaucum</name>
    <dbReference type="NCBI Taxonomy" id="187491"/>
    <lineage>
        <taxon>Bacteria</taxon>
        <taxon>Bacillati</taxon>
        <taxon>Actinomycetota</taxon>
        <taxon>Actinomycetes</taxon>
        <taxon>Mycobacteriales</taxon>
        <taxon>Corynebacteriaceae</taxon>
        <taxon>Corynebacterium</taxon>
    </lineage>
</organism>
<keyword evidence="3" id="KW-1185">Reference proteome</keyword>
<feature type="chain" id="PRO_5012388251" evidence="1">
    <location>
        <begin position="24"/>
        <end position="262"/>
    </location>
</feature>
<feature type="signal peptide" evidence="1">
    <location>
        <begin position="1"/>
        <end position="23"/>
    </location>
</feature>
<name>A0A1Q2HXI1_9CORY</name>
<dbReference type="SUPFAM" id="SSF51905">
    <property type="entry name" value="FAD/NAD(P)-binding domain"/>
    <property type="match status" value="1"/>
</dbReference>
<dbReference type="AlphaFoldDB" id="A0A1Q2HXI1"/>